<feature type="signal peptide" evidence="4">
    <location>
        <begin position="1"/>
        <end position="31"/>
    </location>
</feature>
<gene>
    <name evidence="6" type="ORF">LWI28_027894</name>
</gene>
<dbReference type="Pfam" id="PF00234">
    <property type="entry name" value="Tryp_alpha_amyl"/>
    <property type="match status" value="1"/>
</dbReference>
<accession>A0AAD5NJ76</accession>
<dbReference type="Gene3D" id="1.10.110.10">
    <property type="entry name" value="Plant lipid-transfer and hydrophobic proteins"/>
    <property type="match status" value="1"/>
</dbReference>
<reference evidence="6" key="1">
    <citation type="journal article" date="2022" name="Plant J.">
        <title>Strategies of tolerance reflected in two North American maple genomes.</title>
        <authorList>
            <person name="McEvoy S.L."/>
            <person name="Sezen U.U."/>
            <person name="Trouern-Trend A."/>
            <person name="McMahon S.M."/>
            <person name="Schaberg P.G."/>
            <person name="Yang J."/>
            <person name="Wegrzyn J.L."/>
            <person name="Swenson N.G."/>
        </authorList>
    </citation>
    <scope>NUCLEOTIDE SEQUENCE</scope>
    <source>
        <strain evidence="6">91603</strain>
    </source>
</reference>
<evidence type="ECO:0000256" key="3">
    <source>
        <dbReference type="SAM" id="MobiDB-lite"/>
    </source>
</evidence>
<dbReference type="InterPro" id="IPR033872">
    <property type="entry name" value="nsLTP2"/>
</dbReference>
<dbReference type="InterPro" id="IPR016140">
    <property type="entry name" value="Bifunc_inhib/LTP/seed_store"/>
</dbReference>
<protein>
    <recommendedName>
        <fullName evidence="5">Bifunctional inhibitor/plant lipid transfer protein/seed storage helical domain-containing protein</fullName>
    </recommendedName>
</protein>
<feature type="compositionally biased region" description="Basic and acidic residues" evidence="3">
    <location>
        <begin position="244"/>
        <end position="253"/>
    </location>
</feature>
<dbReference type="CDD" id="cd01959">
    <property type="entry name" value="nsLTP2"/>
    <property type="match status" value="1"/>
</dbReference>
<proteinExistence type="predicted"/>
<evidence type="ECO:0000256" key="1">
    <source>
        <dbReference type="ARBA" id="ARBA00022448"/>
    </source>
</evidence>
<evidence type="ECO:0000256" key="2">
    <source>
        <dbReference type="ARBA" id="ARBA00023121"/>
    </source>
</evidence>
<name>A0AAD5NJ76_ACENE</name>
<keyword evidence="4" id="KW-0732">Signal</keyword>
<feature type="compositionally biased region" description="Basic residues" evidence="3">
    <location>
        <begin position="223"/>
        <end position="233"/>
    </location>
</feature>
<comment type="caution">
    <text evidence="6">The sequence shown here is derived from an EMBL/GenBank/DDBJ whole genome shotgun (WGS) entry which is preliminary data.</text>
</comment>
<keyword evidence="1" id="KW-0813">Transport</keyword>
<dbReference type="GO" id="GO:0006869">
    <property type="term" value="P:lipid transport"/>
    <property type="evidence" value="ECO:0007669"/>
    <property type="project" value="InterPro"/>
</dbReference>
<feature type="chain" id="PRO_5042017495" description="Bifunctional inhibitor/plant lipid transfer protein/seed storage helical domain-containing protein" evidence="4">
    <location>
        <begin position="32"/>
        <end position="265"/>
    </location>
</feature>
<dbReference type="InterPro" id="IPR036312">
    <property type="entry name" value="Bifun_inhib/LTP/seed_sf"/>
</dbReference>
<dbReference type="EMBL" id="JAJSOW010000106">
    <property type="protein sequence ID" value="KAI9162490.1"/>
    <property type="molecule type" value="Genomic_DNA"/>
</dbReference>
<evidence type="ECO:0000256" key="4">
    <source>
        <dbReference type="SAM" id="SignalP"/>
    </source>
</evidence>
<feature type="compositionally biased region" description="Acidic residues" evidence="3">
    <location>
        <begin position="254"/>
        <end position="265"/>
    </location>
</feature>
<feature type="domain" description="Bifunctional inhibitor/plant lipid transfer protein/seed storage helical" evidence="5">
    <location>
        <begin position="37"/>
        <end position="90"/>
    </location>
</feature>
<dbReference type="GO" id="GO:0008289">
    <property type="term" value="F:lipid binding"/>
    <property type="evidence" value="ECO:0007669"/>
    <property type="project" value="UniProtKB-KW"/>
</dbReference>
<evidence type="ECO:0000259" key="5">
    <source>
        <dbReference type="Pfam" id="PF00234"/>
    </source>
</evidence>
<evidence type="ECO:0000313" key="6">
    <source>
        <dbReference type="EMBL" id="KAI9162490.1"/>
    </source>
</evidence>
<keyword evidence="2" id="KW-0446">Lipid-binding</keyword>
<evidence type="ECO:0000313" key="7">
    <source>
        <dbReference type="Proteomes" id="UP001064489"/>
    </source>
</evidence>
<sequence>MKKGSSVAVLSMVVVVVMVVVLSSEVRVAKAVTCNPTELSSCAAAITSSAPPSSTCCSKVREQRPCLCGYLKDPNLKQYVNSPNARKNPSIFLSLPNQSSISLSIDPSKKKRKTKKLRKKLCWCGGDELMMADSRVVATAADEIEREIGSIKAIWGLVNQQEEEEEEEKKKIEESRDRRIKKNGNDAVVRCGDKASPSHYSATISIVSSSDIGVDLDKKTKRGKRFTISRTKSKTQVNNSSNEDAERSDHAADEQLEEDVDNNNS</sequence>
<feature type="region of interest" description="Disordered" evidence="3">
    <location>
        <begin position="223"/>
        <end position="265"/>
    </location>
</feature>
<dbReference type="PANTHER" id="PTHR33214">
    <property type="entry name" value="BIFUNCTIONAL INHIBITOR/LIPID-TRANSFER PROTEIN/SEED STORAGE 2S ALBUMIN SUPERFAMILY PROTEIN"/>
    <property type="match status" value="1"/>
</dbReference>
<reference evidence="6" key="2">
    <citation type="submission" date="2023-02" db="EMBL/GenBank/DDBJ databases">
        <authorList>
            <person name="Swenson N.G."/>
            <person name="Wegrzyn J.L."/>
            <person name="Mcevoy S.L."/>
        </authorList>
    </citation>
    <scope>NUCLEOTIDE SEQUENCE</scope>
    <source>
        <strain evidence="6">91603</strain>
        <tissue evidence="6">Leaf</tissue>
    </source>
</reference>
<keyword evidence="7" id="KW-1185">Reference proteome</keyword>
<dbReference type="Proteomes" id="UP001064489">
    <property type="component" value="Chromosome 2"/>
</dbReference>
<dbReference type="AlphaFoldDB" id="A0AAD5NJ76"/>
<dbReference type="PANTHER" id="PTHR33214:SF69">
    <property type="entry name" value="BIFUNCTIONAL INHIBITOR_LIPID-TRANSFER PROTEIN_SEED STORAGE 2S ALBUMIN SUPERFAMILY PROTEIN"/>
    <property type="match status" value="1"/>
</dbReference>
<dbReference type="SUPFAM" id="SSF47699">
    <property type="entry name" value="Bifunctional inhibitor/lipid-transfer protein/seed storage 2S albumin"/>
    <property type="match status" value="1"/>
</dbReference>
<organism evidence="6 7">
    <name type="scientific">Acer negundo</name>
    <name type="common">Box elder</name>
    <dbReference type="NCBI Taxonomy" id="4023"/>
    <lineage>
        <taxon>Eukaryota</taxon>
        <taxon>Viridiplantae</taxon>
        <taxon>Streptophyta</taxon>
        <taxon>Embryophyta</taxon>
        <taxon>Tracheophyta</taxon>
        <taxon>Spermatophyta</taxon>
        <taxon>Magnoliopsida</taxon>
        <taxon>eudicotyledons</taxon>
        <taxon>Gunneridae</taxon>
        <taxon>Pentapetalae</taxon>
        <taxon>rosids</taxon>
        <taxon>malvids</taxon>
        <taxon>Sapindales</taxon>
        <taxon>Sapindaceae</taxon>
        <taxon>Hippocastanoideae</taxon>
        <taxon>Acereae</taxon>
        <taxon>Acer</taxon>
    </lineage>
</organism>